<comment type="caution">
    <text evidence="2">The sequence shown here is derived from an EMBL/GenBank/DDBJ whole genome shotgun (WGS) entry which is preliminary data.</text>
</comment>
<reference evidence="2 3" key="1">
    <citation type="submission" date="2024-05" db="EMBL/GenBank/DDBJ databases">
        <authorList>
            <person name="Duchaud E."/>
        </authorList>
    </citation>
    <scope>NUCLEOTIDE SEQUENCE [LARGE SCALE GENOMIC DNA]</scope>
    <source>
        <strain evidence="2">Ena-SAMPLE-TAB-13-05-2024-13:56:06:370-140305</strain>
    </source>
</reference>
<dbReference type="RefSeq" id="WP_348704101.1">
    <property type="nucleotide sequence ID" value="NZ_CAXIYA010000017.1"/>
</dbReference>
<accession>A0ABM9PPR6</accession>
<dbReference type="EMBL" id="CAXJRC010000041">
    <property type="protein sequence ID" value="CAL2107734.1"/>
    <property type="molecule type" value="Genomic_DNA"/>
</dbReference>
<feature type="chain" id="PRO_5047006244" evidence="1">
    <location>
        <begin position="19"/>
        <end position="145"/>
    </location>
</feature>
<feature type="signal peptide" evidence="1">
    <location>
        <begin position="1"/>
        <end position="18"/>
    </location>
</feature>
<gene>
    <name evidence="2" type="ORF">T190115A13A_40256</name>
</gene>
<evidence type="ECO:0000313" key="2">
    <source>
        <dbReference type="EMBL" id="CAL2107734.1"/>
    </source>
</evidence>
<evidence type="ECO:0000313" key="3">
    <source>
        <dbReference type="Proteomes" id="UP001497602"/>
    </source>
</evidence>
<keyword evidence="3" id="KW-1185">Reference proteome</keyword>
<keyword evidence="1" id="KW-0732">Signal</keyword>
<sequence length="145" mass="17252">MRKLFLLATLLISFASYSQIEFIETTRTEVVSHVEFVYLEKVGEDSYNFYYKNINDPINEYVHFTFKNLNNDFDALHQIFLRGFEEKPREAYKIKANGDVVWLKYERQSDGEIKVQIKQYVSRDPDVVTLSKFISLDEINKLFNK</sequence>
<evidence type="ECO:0000256" key="1">
    <source>
        <dbReference type="SAM" id="SignalP"/>
    </source>
</evidence>
<dbReference type="Proteomes" id="UP001497602">
    <property type="component" value="Unassembled WGS sequence"/>
</dbReference>
<organism evidence="2 3">
    <name type="scientific">Tenacibaculum vairaonense</name>
    <dbReference type="NCBI Taxonomy" id="3137860"/>
    <lineage>
        <taxon>Bacteria</taxon>
        <taxon>Pseudomonadati</taxon>
        <taxon>Bacteroidota</taxon>
        <taxon>Flavobacteriia</taxon>
        <taxon>Flavobacteriales</taxon>
        <taxon>Flavobacteriaceae</taxon>
        <taxon>Tenacibaculum</taxon>
    </lineage>
</organism>
<protein>
    <submittedName>
        <fullName evidence="2">Uncharacterized protein</fullName>
    </submittedName>
</protein>
<proteinExistence type="predicted"/>
<name>A0ABM9PPR6_9FLAO</name>